<name>A0AAX4K2L8_9TREE</name>
<dbReference type="PANTHER" id="PTHR24089">
    <property type="entry name" value="SOLUTE CARRIER FAMILY 25"/>
    <property type="match status" value="1"/>
</dbReference>
<proteinExistence type="predicted"/>
<comment type="subcellular location">
    <subcellularLocation>
        <location evidence="1">Membrane</location>
    </subcellularLocation>
</comment>
<dbReference type="AlphaFoldDB" id="A0AAX4K2L8"/>
<sequence>MTSNARPQSVRGLYTPPAEEWVFLPPSSSSSSSSSSNSSNLSSSSGSTKSTAPPSHLPSTFGSTIDDSTGDDNLALPMMGKPFNLFLSEYLTTALGMPFEVGKTLLQVEYRPRKKFDTQIENELSLDEFLKEKEEFELQDDQISNPEEADMYFSDRLAQPPAPLIPPPELIEETDASGYLPDLHPTWLLNDDPEVSRGNGVWGMIRRIRHTPSEGLPGLWKSQLISTIHSFLSNQLQPSIHSFIILLLPSNNNYYNNDNISLLDISLTALPNPTIPLILQVLSSSLTHLLLSPLELIRTRLIIQPTSHFSSKSSITIFKDLIEFEGGFSNLYLNSNLFLPTILEHTIRPLLTLSIPLLIERQFKISQDLSPITYSILDLSLGLGSLLILLPIETVRKRLQIQYRYNTTTHRHHNNKGKNNELKSIVRLREKQYIGIIETIWRITKEETGVRRKRKMSEKDEGGWFSGIRQLYRGFGMAATAHMTVFSLGLVSQLLSGNDGGGWKEI</sequence>
<evidence type="ECO:0000256" key="5">
    <source>
        <dbReference type="ARBA" id="ARBA00023136"/>
    </source>
</evidence>
<accession>A0AAX4K2L8</accession>
<keyword evidence="3" id="KW-0677">Repeat</keyword>
<dbReference type="EMBL" id="CP144105">
    <property type="protein sequence ID" value="WWC91418.1"/>
    <property type="molecule type" value="Genomic_DNA"/>
</dbReference>
<evidence type="ECO:0000256" key="2">
    <source>
        <dbReference type="ARBA" id="ARBA00022692"/>
    </source>
</evidence>
<dbReference type="InterPro" id="IPR023395">
    <property type="entry name" value="MCP_dom_sf"/>
</dbReference>
<keyword evidence="5" id="KW-0472">Membrane</keyword>
<evidence type="ECO:0000256" key="3">
    <source>
        <dbReference type="ARBA" id="ARBA00022737"/>
    </source>
</evidence>
<evidence type="ECO:0000313" key="8">
    <source>
        <dbReference type="Proteomes" id="UP001355207"/>
    </source>
</evidence>
<feature type="compositionally biased region" description="Polar residues" evidence="6">
    <location>
        <begin position="48"/>
        <end position="66"/>
    </location>
</feature>
<dbReference type="SUPFAM" id="SSF103506">
    <property type="entry name" value="Mitochondrial carrier"/>
    <property type="match status" value="1"/>
</dbReference>
<keyword evidence="8" id="KW-1185">Reference proteome</keyword>
<feature type="compositionally biased region" description="Low complexity" evidence="6">
    <location>
        <begin position="27"/>
        <end position="47"/>
    </location>
</feature>
<dbReference type="Proteomes" id="UP001355207">
    <property type="component" value="Chromosome 8"/>
</dbReference>
<evidence type="ECO:0000256" key="4">
    <source>
        <dbReference type="ARBA" id="ARBA00022989"/>
    </source>
</evidence>
<keyword evidence="2" id="KW-0812">Transmembrane</keyword>
<keyword evidence="4" id="KW-1133">Transmembrane helix</keyword>
<dbReference type="Gene3D" id="1.50.40.10">
    <property type="entry name" value="Mitochondrial carrier domain"/>
    <property type="match status" value="1"/>
</dbReference>
<protein>
    <submittedName>
        <fullName evidence="7">Uncharacterized protein</fullName>
    </submittedName>
</protein>
<dbReference type="GO" id="GO:0016020">
    <property type="term" value="C:membrane"/>
    <property type="evidence" value="ECO:0007669"/>
    <property type="project" value="UniProtKB-SubCell"/>
</dbReference>
<dbReference type="RefSeq" id="XP_066078180.1">
    <property type="nucleotide sequence ID" value="XM_066222083.1"/>
</dbReference>
<dbReference type="GeneID" id="91097033"/>
<evidence type="ECO:0000313" key="7">
    <source>
        <dbReference type="EMBL" id="WWC91418.1"/>
    </source>
</evidence>
<reference evidence="7 8" key="1">
    <citation type="submission" date="2024-01" db="EMBL/GenBank/DDBJ databases">
        <title>Comparative genomics of Cryptococcus and Kwoniella reveals pathogenesis evolution and contrasting modes of karyotype evolution via chromosome fusion or intercentromeric recombination.</title>
        <authorList>
            <person name="Coelho M.A."/>
            <person name="David-Palma M."/>
            <person name="Shea T."/>
            <person name="Bowers K."/>
            <person name="McGinley-Smith S."/>
            <person name="Mohammad A.W."/>
            <person name="Gnirke A."/>
            <person name="Yurkov A.M."/>
            <person name="Nowrousian M."/>
            <person name="Sun S."/>
            <person name="Cuomo C.A."/>
            <person name="Heitman J."/>
        </authorList>
    </citation>
    <scope>NUCLEOTIDE SEQUENCE [LARGE SCALE GENOMIC DNA]</scope>
    <source>
        <strain evidence="7 8">CBS 6074</strain>
    </source>
</reference>
<evidence type="ECO:0000256" key="6">
    <source>
        <dbReference type="SAM" id="MobiDB-lite"/>
    </source>
</evidence>
<organism evidence="7 8">
    <name type="scientific">Kwoniella dendrophila CBS 6074</name>
    <dbReference type="NCBI Taxonomy" id="1295534"/>
    <lineage>
        <taxon>Eukaryota</taxon>
        <taxon>Fungi</taxon>
        <taxon>Dikarya</taxon>
        <taxon>Basidiomycota</taxon>
        <taxon>Agaricomycotina</taxon>
        <taxon>Tremellomycetes</taxon>
        <taxon>Tremellales</taxon>
        <taxon>Cryptococcaceae</taxon>
        <taxon>Kwoniella</taxon>
    </lineage>
</organism>
<evidence type="ECO:0000256" key="1">
    <source>
        <dbReference type="ARBA" id="ARBA00004370"/>
    </source>
</evidence>
<feature type="region of interest" description="Disordered" evidence="6">
    <location>
        <begin position="24"/>
        <end position="66"/>
    </location>
</feature>
<gene>
    <name evidence="7" type="ORF">L201_006364</name>
</gene>